<dbReference type="OrthoDB" id="6515587at2759"/>
<keyword evidence="2" id="KW-0646">Protease inhibitor</keyword>
<evidence type="ECO:0000313" key="7">
    <source>
        <dbReference type="EMBL" id="KAF7492811.1"/>
    </source>
</evidence>
<evidence type="ECO:0000256" key="2">
    <source>
        <dbReference type="ARBA" id="ARBA00022690"/>
    </source>
</evidence>
<keyword evidence="3" id="KW-0722">Serine protease inhibitor</keyword>
<dbReference type="AlphaFoldDB" id="A0A131ZZL5"/>
<dbReference type="CDD" id="cd19577">
    <property type="entry name" value="serpinJ_IRS-2-like"/>
    <property type="match status" value="1"/>
</dbReference>
<name>A0A131ZZL5_SARSC</name>
<keyword evidence="4" id="KW-0325">Glycoprotein</keyword>
<proteinExistence type="inferred from homology"/>
<dbReference type="InterPro" id="IPR023795">
    <property type="entry name" value="Serpin_CS"/>
</dbReference>
<dbReference type="SUPFAM" id="SSF56574">
    <property type="entry name" value="Serpins"/>
    <property type="match status" value="1"/>
</dbReference>
<gene>
    <name evidence="8" type="ORF">QR98_0019930</name>
    <name evidence="7" type="ORF">SSS_4743</name>
</gene>
<reference evidence="10" key="2">
    <citation type="journal article" date="2020" name="PLoS Negl. Trop. Dis.">
        <title>High-quality nuclear genome for Sarcoptes scabiei-A critical resource for a neglected parasite.</title>
        <authorList>
            <person name="Korhonen P.K."/>
            <person name="Gasser R.B."/>
            <person name="Ma G."/>
            <person name="Wang T."/>
            <person name="Stroehlein A.J."/>
            <person name="Young N.D."/>
            <person name="Ang C.S."/>
            <person name="Fernando D.D."/>
            <person name="Lu H.C."/>
            <person name="Taylor S."/>
            <person name="Reynolds S.L."/>
            <person name="Mofiz E."/>
            <person name="Najaraj S.H."/>
            <person name="Gowda H."/>
            <person name="Madugundu A."/>
            <person name="Renuse S."/>
            <person name="Holt D."/>
            <person name="Pandey A."/>
            <person name="Papenfuss A.T."/>
            <person name="Fischer K."/>
        </authorList>
    </citation>
    <scope>NUCLEOTIDE SEQUENCE [LARGE SCALE GENOMIC DNA]</scope>
</reference>
<reference evidence="7" key="3">
    <citation type="submission" date="2020-01" db="EMBL/GenBank/DDBJ databases">
        <authorList>
            <person name="Korhonen P.K.K."/>
            <person name="Guangxu M.G."/>
            <person name="Wang T.W."/>
            <person name="Stroehlein A.J.S."/>
            <person name="Young N.D."/>
            <person name="Ang C.-S.A."/>
            <person name="Fernando D.W.F."/>
            <person name="Lu H.L."/>
            <person name="Taylor S.T."/>
            <person name="Ehtesham M.E.M."/>
            <person name="Najaraj S.H.N."/>
            <person name="Harsha G.H.G."/>
            <person name="Madugundu A.M."/>
            <person name="Renuse S.R."/>
            <person name="Holt D.H."/>
            <person name="Pandey A.P."/>
            <person name="Papenfuss A.P."/>
            <person name="Gasser R.B.G."/>
            <person name="Fischer K.F."/>
        </authorList>
    </citation>
    <scope>NUCLEOTIDE SEQUENCE</scope>
    <source>
        <strain evidence="7">SSS_KF_BRIS2020</strain>
    </source>
</reference>
<dbReference type="Proteomes" id="UP000070412">
    <property type="component" value="Unassembled WGS sequence"/>
</dbReference>
<dbReference type="EnsemblMetazoa" id="SSS_4743s_mrna">
    <property type="protein sequence ID" value="KAF7492811.1"/>
    <property type="gene ID" value="SSS_4743"/>
</dbReference>
<accession>A0A131ZZL5</accession>
<evidence type="ECO:0000256" key="3">
    <source>
        <dbReference type="ARBA" id="ARBA00022900"/>
    </source>
</evidence>
<protein>
    <submittedName>
        <fullName evidence="7">Neuroserpin</fullName>
    </submittedName>
    <submittedName>
        <fullName evidence="8">Sar s 27 allergen (Serpin-like protein 9)</fullName>
    </submittedName>
</protein>
<evidence type="ECO:0000259" key="6">
    <source>
        <dbReference type="SMART" id="SM00093"/>
    </source>
</evidence>
<reference evidence="9" key="4">
    <citation type="submission" date="2022-06" db="UniProtKB">
        <authorList>
            <consortium name="EnsemblMetazoa"/>
        </authorList>
    </citation>
    <scope>IDENTIFICATION</scope>
</reference>
<dbReference type="Pfam" id="PF00079">
    <property type="entry name" value="Serpin"/>
    <property type="match status" value="1"/>
</dbReference>
<dbReference type="InterPro" id="IPR042178">
    <property type="entry name" value="Serpin_sf_1"/>
</dbReference>
<evidence type="ECO:0000313" key="11">
    <source>
        <dbReference type="Proteomes" id="UP000616769"/>
    </source>
</evidence>
<dbReference type="PANTHER" id="PTHR11461:SF211">
    <property type="entry name" value="GH10112P-RELATED"/>
    <property type="match status" value="1"/>
</dbReference>
<feature type="domain" description="Serpin" evidence="6">
    <location>
        <begin position="39"/>
        <end position="413"/>
    </location>
</feature>
<evidence type="ECO:0000256" key="5">
    <source>
        <dbReference type="RuleBase" id="RU000411"/>
    </source>
</evidence>
<dbReference type="EMBL" id="WVUK01000056">
    <property type="protein sequence ID" value="KAF7492811.1"/>
    <property type="molecule type" value="Genomic_DNA"/>
</dbReference>
<dbReference type="InterPro" id="IPR042185">
    <property type="entry name" value="Serpin_sf_2"/>
</dbReference>
<dbReference type="GO" id="GO:0005615">
    <property type="term" value="C:extracellular space"/>
    <property type="evidence" value="ECO:0007669"/>
    <property type="project" value="InterPro"/>
</dbReference>
<evidence type="ECO:0000256" key="1">
    <source>
        <dbReference type="ARBA" id="ARBA00009500"/>
    </source>
</evidence>
<dbReference type="Proteomes" id="UP000616769">
    <property type="component" value="Unassembled WGS sequence"/>
</dbReference>
<evidence type="ECO:0000313" key="8">
    <source>
        <dbReference type="EMBL" id="KPM03560.1"/>
    </source>
</evidence>
<sequence>MIAIGDCDEAQLDQIRVNPIHLRSHRAERFALASNHFGLELLQIFGNENDASKQYENILFSPYSLAVTLSMVHQGADGESAKELENILRFDDLTVGLLGNRTKVAKAVQHVENAMHETTKKSSTKLDWGNMMLVSNELKVKKHFTDTIKRFFDGEVKRTDFHDGSAVVAMVNDYVTEKTNGLIKKMLEQAPDPGTRLALINTVYFKGVWANKFDKQDTTPGIFYGENGRKYRNVEFMEQTEEVPFARMPELDADLIVLPYENNDFAFVGILPRNHNADLNRLRNDLNATFIDQMMEETITRKAQIFMPRMEVETSYDLLPPLQKMGMKQLFTPEAELTKMTDEKLMIGKALHKAKLILNEEGTEAAAGTYIAAVFGLALGDEPPIFRFDHPFIYLIRHRSTGQILFIGEVHRF</sequence>
<dbReference type="GO" id="GO:0004867">
    <property type="term" value="F:serine-type endopeptidase inhibitor activity"/>
    <property type="evidence" value="ECO:0007669"/>
    <property type="project" value="UniProtKB-KW"/>
</dbReference>
<evidence type="ECO:0000256" key="4">
    <source>
        <dbReference type="ARBA" id="ARBA00023180"/>
    </source>
</evidence>
<dbReference type="PANTHER" id="PTHR11461">
    <property type="entry name" value="SERINE PROTEASE INHIBITOR, SERPIN"/>
    <property type="match status" value="1"/>
</dbReference>
<dbReference type="InterPro" id="IPR023796">
    <property type="entry name" value="Serpin_dom"/>
</dbReference>
<dbReference type="EMBL" id="JXLN01005460">
    <property type="protein sequence ID" value="KPM03560.1"/>
    <property type="molecule type" value="Genomic_DNA"/>
</dbReference>
<dbReference type="VEuPathDB" id="VectorBase:SSCA009385"/>
<dbReference type="Gene3D" id="3.30.497.10">
    <property type="entry name" value="Antithrombin, subunit I, domain 2"/>
    <property type="match status" value="1"/>
</dbReference>
<dbReference type="InterPro" id="IPR036186">
    <property type="entry name" value="Serpin_sf"/>
</dbReference>
<organism evidence="8 11">
    <name type="scientific">Sarcoptes scabiei</name>
    <name type="common">Itch mite</name>
    <name type="synonym">Acarus scabiei</name>
    <dbReference type="NCBI Taxonomy" id="52283"/>
    <lineage>
        <taxon>Eukaryota</taxon>
        <taxon>Metazoa</taxon>
        <taxon>Ecdysozoa</taxon>
        <taxon>Arthropoda</taxon>
        <taxon>Chelicerata</taxon>
        <taxon>Arachnida</taxon>
        <taxon>Acari</taxon>
        <taxon>Acariformes</taxon>
        <taxon>Sarcoptiformes</taxon>
        <taxon>Astigmata</taxon>
        <taxon>Psoroptidia</taxon>
        <taxon>Sarcoptoidea</taxon>
        <taxon>Sarcoptidae</taxon>
        <taxon>Sarcoptinae</taxon>
        <taxon>Sarcoptes</taxon>
    </lineage>
</organism>
<dbReference type="InterPro" id="IPR000215">
    <property type="entry name" value="Serpin_fam"/>
</dbReference>
<dbReference type="PROSITE" id="PS00284">
    <property type="entry name" value="SERPIN"/>
    <property type="match status" value="1"/>
</dbReference>
<comment type="similarity">
    <text evidence="1 5">Belongs to the serpin family.</text>
</comment>
<evidence type="ECO:0000313" key="10">
    <source>
        <dbReference type="Proteomes" id="UP000070412"/>
    </source>
</evidence>
<keyword evidence="10" id="KW-1185">Reference proteome</keyword>
<dbReference type="SMART" id="SM00093">
    <property type="entry name" value="SERPIN"/>
    <property type="match status" value="1"/>
</dbReference>
<dbReference type="Gene3D" id="2.30.39.10">
    <property type="entry name" value="Alpha-1-antitrypsin, domain 1"/>
    <property type="match status" value="1"/>
</dbReference>
<reference evidence="8 11" key="1">
    <citation type="journal article" date="2015" name="Parasit. Vectors">
        <title>Draft genome of the scabies mite.</title>
        <authorList>
            <person name="Rider S.D.Jr."/>
            <person name="Morgan M.S."/>
            <person name="Arlian L.G."/>
        </authorList>
    </citation>
    <scope>NUCLEOTIDE SEQUENCE [LARGE SCALE GENOMIC DNA]</scope>
    <source>
        <strain evidence="8">Arlian Lab</strain>
    </source>
</reference>
<evidence type="ECO:0000313" key="9">
    <source>
        <dbReference type="EnsemblMetazoa" id="KAF7492811.1"/>
    </source>
</evidence>